<accession>A0A430HSH5</accession>
<proteinExistence type="predicted"/>
<evidence type="ECO:0000313" key="2">
    <source>
        <dbReference type="Proteomes" id="UP000278085"/>
    </source>
</evidence>
<organism evidence="1 2">
    <name type="scientific">Massilia atriviolacea</name>
    <dbReference type="NCBI Taxonomy" id="2495579"/>
    <lineage>
        <taxon>Bacteria</taxon>
        <taxon>Pseudomonadati</taxon>
        <taxon>Pseudomonadota</taxon>
        <taxon>Betaproteobacteria</taxon>
        <taxon>Burkholderiales</taxon>
        <taxon>Oxalobacteraceae</taxon>
        <taxon>Telluria group</taxon>
        <taxon>Massilia</taxon>
    </lineage>
</organism>
<keyword evidence="2" id="KW-1185">Reference proteome</keyword>
<dbReference type="Proteomes" id="UP000278085">
    <property type="component" value="Unassembled WGS sequence"/>
</dbReference>
<dbReference type="EMBL" id="RXLQ01000002">
    <property type="protein sequence ID" value="RSZ60498.1"/>
    <property type="molecule type" value="Genomic_DNA"/>
</dbReference>
<protein>
    <submittedName>
        <fullName evidence="1">Uncharacterized protein</fullName>
    </submittedName>
</protein>
<comment type="caution">
    <text evidence="1">The sequence shown here is derived from an EMBL/GenBank/DDBJ whole genome shotgun (WGS) entry which is preliminary data.</text>
</comment>
<dbReference type="InterPro" id="IPR008878">
    <property type="entry name" value="Transposase_IS66_Orf2"/>
</dbReference>
<dbReference type="OrthoDB" id="9801450at2"/>
<name>A0A430HSH5_9BURK</name>
<dbReference type="Pfam" id="PF05717">
    <property type="entry name" value="TnpB_IS66"/>
    <property type="match status" value="1"/>
</dbReference>
<reference evidence="1 2" key="1">
    <citation type="submission" date="2018-12" db="EMBL/GenBank/DDBJ databases">
        <authorList>
            <person name="Yang E."/>
        </authorList>
    </citation>
    <scope>NUCLEOTIDE SEQUENCE [LARGE SCALE GENOMIC DNA]</scope>
    <source>
        <strain evidence="1 2">SOD</strain>
    </source>
</reference>
<dbReference type="AlphaFoldDB" id="A0A430HSH5"/>
<evidence type="ECO:0000313" key="1">
    <source>
        <dbReference type="EMBL" id="RSZ60498.1"/>
    </source>
</evidence>
<sequence>MCFPEGQVPVFLYGQLVNMRLSFDVLYALAKHVMHQDPLFRNLFALLNRRAAQIRVCTPPGSVFAYGLSVSSKVGFSATGLMSQAAKWTGRASNCCSVGSNRNRCASATKKPVIGTQNHPAHPANIL</sequence>
<dbReference type="RefSeq" id="WP_126072907.1">
    <property type="nucleotide sequence ID" value="NZ_CP051166.1"/>
</dbReference>
<gene>
    <name evidence="1" type="ORF">EJB06_05135</name>
</gene>